<dbReference type="Proteomes" id="UP001058461">
    <property type="component" value="Chromosome"/>
</dbReference>
<protein>
    <recommendedName>
        <fullName evidence="3">Glycine betaine/proline transport system ATP-binding protein</fullName>
    </recommendedName>
</protein>
<dbReference type="RefSeq" id="WP_304941601.1">
    <property type="nucleotide sequence ID" value="NZ_CP073347.1"/>
</dbReference>
<evidence type="ECO:0000313" key="2">
    <source>
        <dbReference type="Proteomes" id="UP001058461"/>
    </source>
</evidence>
<organism evidence="1 2">
    <name type="scientific">Marinobacterium rhizophilum</name>
    <dbReference type="NCBI Taxonomy" id="420402"/>
    <lineage>
        <taxon>Bacteria</taxon>
        <taxon>Pseudomonadati</taxon>
        <taxon>Pseudomonadota</taxon>
        <taxon>Gammaproteobacteria</taxon>
        <taxon>Oceanospirillales</taxon>
        <taxon>Oceanospirillaceae</taxon>
        <taxon>Marinobacterium</taxon>
    </lineage>
</organism>
<evidence type="ECO:0008006" key="3">
    <source>
        <dbReference type="Google" id="ProtNLM"/>
    </source>
</evidence>
<dbReference type="Gene3D" id="3.40.50.300">
    <property type="entry name" value="P-loop containing nucleotide triphosphate hydrolases"/>
    <property type="match status" value="1"/>
</dbReference>
<accession>A0ABY5HR87</accession>
<reference evidence="1" key="1">
    <citation type="submission" date="2021-04" db="EMBL/GenBank/DDBJ databases">
        <title>Oceanospirillales bacteria with DddD are important DMSP degraders in coastal seawater.</title>
        <authorList>
            <person name="Liu J."/>
        </authorList>
    </citation>
    <scope>NUCLEOTIDE SEQUENCE</scope>
    <source>
        <strain evidence="1">D13-1</strain>
    </source>
</reference>
<dbReference type="EMBL" id="CP073347">
    <property type="protein sequence ID" value="UTW14504.1"/>
    <property type="molecule type" value="Genomic_DNA"/>
</dbReference>
<dbReference type="InterPro" id="IPR051921">
    <property type="entry name" value="ABC_osmolyte_uptake_ATP-bind"/>
</dbReference>
<dbReference type="InterPro" id="IPR027417">
    <property type="entry name" value="P-loop_NTPase"/>
</dbReference>
<dbReference type="PANTHER" id="PTHR43869:SF1">
    <property type="entry name" value="GLYCINE BETAINE_PROLINE BETAINE TRANSPORT SYSTEM ATP-BINDING PROTEIN PROV"/>
    <property type="match status" value="1"/>
</dbReference>
<evidence type="ECO:0000313" key="1">
    <source>
        <dbReference type="EMBL" id="UTW14504.1"/>
    </source>
</evidence>
<sequence length="161" mass="17546">MDEPCSALDPLIRRQLQDQFMDLSRLMKKTTLFITHDLDEAIRIGHRIAIMKDGEIIQIGTPDEIVTQPADDYVADFVASISRLKFVHAKSLMTPIDTHIAQHGELSADAPSVAPDASLDELISVAIHWDGAIAVVEQGQRVGAVDRVSIMQGIQGHGGAK</sequence>
<gene>
    <name evidence="1" type="ORF">KDW95_13145</name>
</gene>
<name>A0ABY5HR87_9GAMM</name>
<proteinExistence type="predicted"/>
<dbReference type="PANTHER" id="PTHR43869">
    <property type="entry name" value="GLYCINE BETAINE/PROLINE BETAINE TRANSPORT SYSTEM ATP-BINDING PROTEIN PROV"/>
    <property type="match status" value="1"/>
</dbReference>
<keyword evidence="2" id="KW-1185">Reference proteome</keyword>
<dbReference type="SUPFAM" id="SSF52540">
    <property type="entry name" value="P-loop containing nucleoside triphosphate hydrolases"/>
    <property type="match status" value="1"/>
</dbReference>